<comment type="similarity">
    <text evidence="1 3">Belongs to the short-chain dehydrogenases/reductases (SDR) family.</text>
</comment>
<organism evidence="4 5">
    <name type="scientific">Pseudooceanicola pacificus</name>
    <dbReference type="NCBI Taxonomy" id="2676438"/>
    <lineage>
        <taxon>Bacteria</taxon>
        <taxon>Pseudomonadati</taxon>
        <taxon>Pseudomonadota</taxon>
        <taxon>Alphaproteobacteria</taxon>
        <taxon>Rhodobacterales</taxon>
        <taxon>Paracoccaceae</taxon>
        <taxon>Pseudooceanicola</taxon>
    </lineage>
</organism>
<keyword evidence="5" id="KW-1185">Reference proteome</keyword>
<dbReference type="PRINTS" id="PR00080">
    <property type="entry name" value="SDRFAMILY"/>
</dbReference>
<proteinExistence type="inferred from homology"/>
<protein>
    <submittedName>
        <fullName evidence="4">SDR family NAD(P)-dependent oxidoreductase</fullName>
    </submittedName>
</protein>
<evidence type="ECO:0000313" key="4">
    <source>
        <dbReference type="EMBL" id="MWB78211.1"/>
    </source>
</evidence>
<accession>A0A844W5W2</accession>
<comment type="caution">
    <text evidence="4">The sequence shown here is derived from an EMBL/GenBank/DDBJ whole genome shotgun (WGS) entry which is preliminary data.</text>
</comment>
<sequence>MIRFDGKVAVVTGAGAGLGREHALLLASRGAKVVVNDLGGAVNGEGGDKSPADQVVDEIKAAGGEAVANYDSVASREGGAAIVQTAIDTWGRIDILICNAGVLRDKSFAKAELDDFEFVFGVHYFGTLYCAHAAWKHMIEQGFGRMVFTTSIAGTSGNFGQSNYGSAKMGMIGLMNTLAIEGFKKNVKVNCISPGALTRMTGNLGMDEDFMAKLRPELVSPAVAYLCSEECEATGATITAAAGGYGRVHMFETRGVQLDPKAGVTIEQFAENFAEISDLSKADPCTPGAEGKIQERLDKLAS</sequence>
<dbReference type="InterPro" id="IPR020904">
    <property type="entry name" value="Sc_DH/Rdtase_CS"/>
</dbReference>
<reference evidence="4 5" key="1">
    <citation type="submission" date="2019-11" db="EMBL/GenBank/DDBJ databases">
        <title>Pseudooceanicola pacifica sp. nov., isolated from deep-sea sediment of the Pacific Ocean.</title>
        <authorList>
            <person name="Lyu L."/>
        </authorList>
    </citation>
    <scope>NUCLEOTIDE SEQUENCE [LARGE SCALE GENOMIC DNA]</scope>
    <source>
        <strain evidence="4 5">216_PA32_1</strain>
    </source>
</reference>
<dbReference type="PANTHER" id="PTHR45024">
    <property type="entry name" value="DEHYDROGENASES, SHORT CHAIN"/>
    <property type="match status" value="1"/>
</dbReference>
<keyword evidence="2" id="KW-0560">Oxidoreductase</keyword>
<dbReference type="Proteomes" id="UP000443843">
    <property type="component" value="Unassembled WGS sequence"/>
</dbReference>
<dbReference type="AlphaFoldDB" id="A0A844W5W2"/>
<evidence type="ECO:0000256" key="1">
    <source>
        <dbReference type="ARBA" id="ARBA00006484"/>
    </source>
</evidence>
<dbReference type="PRINTS" id="PR00081">
    <property type="entry name" value="GDHRDH"/>
</dbReference>
<name>A0A844W5W2_9RHOB</name>
<dbReference type="PANTHER" id="PTHR45024:SF2">
    <property type="entry name" value="SCP2 DOMAIN-CONTAINING PROTEIN"/>
    <property type="match status" value="1"/>
</dbReference>
<evidence type="ECO:0000256" key="3">
    <source>
        <dbReference type="RuleBase" id="RU000363"/>
    </source>
</evidence>
<gene>
    <name evidence="4" type="ORF">GLS40_09260</name>
</gene>
<dbReference type="PROSITE" id="PS00061">
    <property type="entry name" value="ADH_SHORT"/>
    <property type="match status" value="1"/>
</dbReference>
<dbReference type="GO" id="GO:0016491">
    <property type="term" value="F:oxidoreductase activity"/>
    <property type="evidence" value="ECO:0007669"/>
    <property type="project" value="UniProtKB-KW"/>
</dbReference>
<dbReference type="Pfam" id="PF00106">
    <property type="entry name" value="adh_short"/>
    <property type="match status" value="1"/>
</dbReference>
<dbReference type="InterPro" id="IPR051687">
    <property type="entry name" value="Peroxisomal_Beta-Oxidation"/>
</dbReference>
<dbReference type="Gene3D" id="3.40.50.720">
    <property type="entry name" value="NAD(P)-binding Rossmann-like Domain"/>
    <property type="match status" value="1"/>
</dbReference>
<dbReference type="EMBL" id="WNXQ01000004">
    <property type="protein sequence ID" value="MWB78211.1"/>
    <property type="molecule type" value="Genomic_DNA"/>
</dbReference>
<dbReference type="InterPro" id="IPR036291">
    <property type="entry name" value="NAD(P)-bd_dom_sf"/>
</dbReference>
<dbReference type="InterPro" id="IPR002347">
    <property type="entry name" value="SDR_fam"/>
</dbReference>
<dbReference type="RefSeq" id="WP_160382476.1">
    <property type="nucleotide sequence ID" value="NZ_WNXQ01000004.1"/>
</dbReference>
<evidence type="ECO:0000313" key="5">
    <source>
        <dbReference type="Proteomes" id="UP000443843"/>
    </source>
</evidence>
<evidence type="ECO:0000256" key="2">
    <source>
        <dbReference type="ARBA" id="ARBA00023002"/>
    </source>
</evidence>
<dbReference type="SUPFAM" id="SSF51735">
    <property type="entry name" value="NAD(P)-binding Rossmann-fold domains"/>
    <property type="match status" value="1"/>
</dbReference>